<sequence>MLRPRRSLTPVVRFSKNAKNQTSAESLWSTLNYETDRFGLLGRGRSGASGAFRGQRGGQAWRLWIGMISCGVGVLAMTNTPEEIRGRPHALTGTQRFIKATWKDLTHPDRAALQKELDNYQAKASSEEERLEQLRTVVLYRTRVSTDDYIFTVWAVNGSMLDLLSGIVVAISFA</sequence>
<proteinExistence type="predicted"/>
<keyword evidence="2" id="KW-1133">Transmembrane helix</keyword>
<feature type="transmembrane region" description="Helical" evidence="2">
    <location>
        <begin position="149"/>
        <end position="173"/>
    </location>
</feature>
<reference evidence="3 4" key="1">
    <citation type="journal article" date="2023" name="Nat. Commun.">
        <title>Origin of minicircular mitochondrial genomes in red algae.</title>
        <authorList>
            <person name="Lee Y."/>
            <person name="Cho C.H."/>
            <person name="Lee Y.M."/>
            <person name="Park S.I."/>
            <person name="Yang J.H."/>
            <person name="West J.A."/>
            <person name="Bhattacharya D."/>
            <person name="Yoon H.S."/>
        </authorList>
    </citation>
    <scope>NUCLEOTIDE SEQUENCE [LARGE SCALE GENOMIC DNA]</scope>
    <source>
        <strain evidence="3 4">CCMP1338</strain>
        <tissue evidence="3">Whole cell</tissue>
    </source>
</reference>
<dbReference type="AlphaFoldDB" id="A0AAV8V1R2"/>
<gene>
    <name evidence="3" type="ORF">NDN08_003604</name>
</gene>
<keyword evidence="4" id="KW-1185">Reference proteome</keyword>
<comment type="caution">
    <text evidence="3">The sequence shown here is derived from an EMBL/GenBank/DDBJ whole genome shotgun (WGS) entry which is preliminary data.</text>
</comment>
<evidence type="ECO:0000256" key="1">
    <source>
        <dbReference type="SAM" id="Coils"/>
    </source>
</evidence>
<feature type="coiled-coil region" evidence="1">
    <location>
        <begin position="110"/>
        <end position="137"/>
    </location>
</feature>
<dbReference type="EMBL" id="JAMWBK010000003">
    <property type="protein sequence ID" value="KAJ8907122.1"/>
    <property type="molecule type" value="Genomic_DNA"/>
</dbReference>
<keyword evidence="2" id="KW-0812">Transmembrane</keyword>
<evidence type="ECO:0000256" key="2">
    <source>
        <dbReference type="SAM" id="Phobius"/>
    </source>
</evidence>
<name>A0AAV8V1R2_9RHOD</name>
<organism evidence="3 4">
    <name type="scientific">Rhodosorus marinus</name>
    <dbReference type="NCBI Taxonomy" id="101924"/>
    <lineage>
        <taxon>Eukaryota</taxon>
        <taxon>Rhodophyta</taxon>
        <taxon>Stylonematophyceae</taxon>
        <taxon>Stylonematales</taxon>
        <taxon>Stylonemataceae</taxon>
        <taxon>Rhodosorus</taxon>
    </lineage>
</organism>
<evidence type="ECO:0000313" key="4">
    <source>
        <dbReference type="Proteomes" id="UP001157974"/>
    </source>
</evidence>
<protein>
    <submittedName>
        <fullName evidence="3">Uncharacterized protein</fullName>
    </submittedName>
</protein>
<keyword evidence="2" id="KW-0472">Membrane</keyword>
<keyword evidence="1" id="KW-0175">Coiled coil</keyword>
<dbReference type="Proteomes" id="UP001157974">
    <property type="component" value="Unassembled WGS sequence"/>
</dbReference>
<accession>A0AAV8V1R2</accession>
<evidence type="ECO:0000313" key="3">
    <source>
        <dbReference type="EMBL" id="KAJ8907122.1"/>
    </source>
</evidence>